<feature type="compositionally biased region" description="Basic and acidic residues" evidence="1">
    <location>
        <begin position="131"/>
        <end position="141"/>
    </location>
</feature>
<gene>
    <name evidence="2" type="ORF">FPRO_12580</name>
</gene>
<reference evidence="3" key="1">
    <citation type="journal article" date="2016" name="Genome Biol. Evol.">
        <title>Comparative 'omics' of the Fusarium fujikuroi species complex highlights differences in genetic potential and metabolite synthesis.</title>
        <authorList>
            <person name="Niehaus E.-M."/>
            <person name="Muensterkoetter M."/>
            <person name="Proctor R.H."/>
            <person name="Brown D.W."/>
            <person name="Sharon A."/>
            <person name="Idan Y."/>
            <person name="Oren-Young L."/>
            <person name="Sieber C.M."/>
            <person name="Novak O."/>
            <person name="Pencik A."/>
            <person name="Tarkowska D."/>
            <person name="Hromadova K."/>
            <person name="Freeman S."/>
            <person name="Maymon M."/>
            <person name="Elazar M."/>
            <person name="Youssef S.A."/>
            <person name="El-Shabrawy E.S.M."/>
            <person name="Shalaby A.B.A."/>
            <person name="Houterman P."/>
            <person name="Brock N.L."/>
            <person name="Burkhardt I."/>
            <person name="Tsavkelova E.A."/>
            <person name="Dickschat J.S."/>
            <person name="Galuszka P."/>
            <person name="Gueldener U."/>
            <person name="Tudzynski B."/>
        </authorList>
    </citation>
    <scope>NUCLEOTIDE SEQUENCE [LARGE SCALE GENOMIC DNA]</scope>
    <source>
        <strain evidence="3">ET1</strain>
    </source>
</reference>
<name>A0A1L7W990_FUSPR</name>
<dbReference type="VEuPathDB" id="FungiDB:FPRO_12580"/>
<dbReference type="RefSeq" id="XP_031089656.1">
    <property type="nucleotide sequence ID" value="XM_031224393.1"/>
</dbReference>
<keyword evidence="3" id="KW-1185">Reference proteome</keyword>
<feature type="region of interest" description="Disordered" evidence="1">
    <location>
        <begin position="131"/>
        <end position="156"/>
    </location>
</feature>
<feature type="compositionally biased region" description="Acidic residues" evidence="1">
    <location>
        <begin position="142"/>
        <end position="156"/>
    </location>
</feature>
<accession>A0A1L7W990</accession>
<dbReference type="EMBL" id="FJOF01000015">
    <property type="protein sequence ID" value="CZR49147.1"/>
    <property type="molecule type" value="Genomic_DNA"/>
</dbReference>
<comment type="caution">
    <text evidence="2">The sequence shown here is derived from an EMBL/GenBank/DDBJ whole genome shotgun (WGS) entry which is preliminary data.</text>
</comment>
<proteinExistence type="predicted"/>
<sequence>MPPRMDIYRRGRQLNRLRETGHLLLNSLLHSDDLHYFTVCGQMFPNPHEERYPADWVNRDESKLRRIFGYWREKMRENYCFTLVNGTRQLKARGGRRRSTRLMRRSGYTYTEDSGLPSPREEEINEYLKSEREAMGDHDYYDEGEEGEIDYPEDEI</sequence>
<evidence type="ECO:0000313" key="2">
    <source>
        <dbReference type="EMBL" id="CZR49147.1"/>
    </source>
</evidence>
<evidence type="ECO:0000256" key="1">
    <source>
        <dbReference type="SAM" id="MobiDB-lite"/>
    </source>
</evidence>
<organism evidence="2 3">
    <name type="scientific">Fusarium proliferatum (strain ET1)</name>
    <name type="common">Orchid endophyte fungus</name>
    <dbReference type="NCBI Taxonomy" id="1227346"/>
    <lineage>
        <taxon>Eukaryota</taxon>
        <taxon>Fungi</taxon>
        <taxon>Dikarya</taxon>
        <taxon>Ascomycota</taxon>
        <taxon>Pezizomycotina</taxon>
        <taxon>Sordariomycetes</taxon>
        <taxon>Hypocreomycetidae</taxon>
        <taxon>Hypocreales</taxon>
        <taxon>Nectriaceae</taxon>
        <taxon>Fusarium</taxon>
        <taxon>Fusarium fujikuroi species complex</taxon>
    </lineage>
</organism>
<dbReference type="AlphaFoldDB" id="A0A1L7W990"/>
<dbReference type="GeneID" id="42057444"/>
<evidence type="ECO:0000313" key="3">
    <source>
        <dbReference type="Proteomes" id="UP000183971"/>
    </source>
</evidence>
<dbReference type="Proteomes" id="UP000183971">
    <property type="component" value="Unassembled WGS sequence"/>
</dbReference>
<protein>
    <submittedName>
        <fullName evidence="2">Uncharacterized protein</fullName>
    </submittedName>
</protein>